<protein>
    <submittedName>
        <fullName evidence="2">PilZ domain-containing protein</fullName>
    </submittedName>
</protein>
<evidence type="ECO:0000313" key="3">
    <source>
        <dbReference type="Proteomes" id="UP000476055"/>
    </source>
</evidence>
<reference evidence="2 3" key="1">
    <citation type="submission" date="2019-08" db="EMBL/GenBank/DDBJ databases">
        <title>In-depth cultivation of the pig gut microbiome towards novel bacterial diversity and tailored functional studies.</title>
        <authorList>
            <person name="Wylensek D."/>
            <person name="Hitch T.C.A."/>
            <person name="Clavel T."/>
        </authorList>
    </citation>
    <scope>NUCLEOTIDE SEQUENCE [LARGE SCALE GENOMIC DNA]</scope>
    <source>
        <strain evidence="2 3">WCA3-601-WT-6H</strain>
    </source>
</reference>
<evidence type="ECO:0000259" key="1">
    <source>
        <dbReference type="Pfam" id="PF07238"/>
    </source>
</evidence>
<feature type="domain" description="PilZ" evidence="1">
    <location>
        <begin position="3"/>
        <end position="101"/>
    </location>
</feature>
<dbReference type="Pfam" id="PF07238">
    <property type="entry name" value="PilZ"/>
    <property type="match status" value="1"/>
</dbReference>
<dbReference type="RefSeq" id="WP_154497734.1">
    <property type="nucleotide sequence ID" value="NZ_VUMU01000017.1"/>
</dbReference>
<gene>
    <name evidence="2" type="ORF">FYJ59_12125</name>
</gene>
<proteinExistence type="predicted"/>
<comment type="caution">
    <text evidence="2">The sequence shown here is derived from an EMBL/GenBank/DDBJ whole genome shotgun (WGS) entry which is preliminary data.</text>
</comment>
<evidence type="ECO:0000313" key="2">
    <source>
        <dbReference type="EMBL" id="MST58975.1"/>
    </source>
</evidence>
<name>A0A6L5YKY9_9FIRM</name>
<sequence length="110" mass="12677">MEERRRSKRTEMNSSLMVKRLDQGDMQEVSIDIVDVSPNGVGFLCKEVLSIGAVYESKLRIWTQEVLHAFLQIVRIEMKEDSYTYGAVFIGMPESDAARIRVYQTVNDEK</sequence>
<accession>A0A6L5YKY9</accession>
<dbReference type="SUPFAM" id="SSF141371">
    <property type="entry name" value="PilZ domain-like"/>
    <property type="match status" value="1"/>
</dbReference>
<keyword evidence="3" id="KW-1185">Reference proteome</keyword>
<organism evidence="2 3">
    <name type="scientific">Waltera intestinalis</name>
    <dbReference type="NCBI Taxonomy" id="2606635"/>
    <lineage>
        <taxon>Bacteria</taxon>
        <taxon>Bacillati</taxon>
        <taxon>Bacillota</taxon>
        <taxon>Clostridia</taxon>
        <taxon>Lachnospirales</taxon>
        <taxon>Lachnospiraceae</taxon>
        <taxon>Waltera</taxon>
    </lineage>
</organism>
<dbReference type="InterPro" id="IPR009875">
    <property type="entry name" value="PilZ_domain"/>
</dbReference>
<dbReference type="EMBL" id="VUMU01000017">
    <property type="protein sequence ID" value="MST58975.1"/>
    <property type="molecule type" value="Genomic_DNA"/>
</dbReference>
<dbReference type="Proteomes" id="UP000476055">
    <property type="component" value="Unassembled WGS sequence"/>
</dbReference>
<dbReference type="GO" id="GO:0035438">
    <property type="term" value="F:cyclic-di-GMP binding"/>
    <property type="evidence" value="ECO:0007669"/>
    <property type="project" value="InterPro"/>
</dbReference>
<dbReference type="Gene3D" id="2.40.10.220">
    <property type="entry name" value="predicted glycosyltransferase like domains"/>
    <property type="match status" value="1"/>
</dbReference>
<dbReference type="AlphaFoldDB" id="A0A6L5YKY9"/>